<organism evidence="1 2">
    <name type="scientific">Streptomyces citrinus</name>
    <dbReference type="NCBI Taxonomy" id="3118173"/>
    <lineage>
        <taxon>Bacteria</taxon>
        <taxon>Bacillati</taxon>
        <taxon>Actinomycetota</taxon>
        <taxon>Actinomycetes</taxon>
        <taxon>Kitasatosporales</taxon>
        <taxon>Streptomycetaceae</taxon>
        <taxon>Streptomyces</taxon>
    </lineage>
</organism>
<name>A0ACD5A5J9_9ACTN</name>
<evidence type="ECO:0000313" key="1">
    <source>
        <dbReference type="EMBL" id="WWQ62164.1"/>
    </source>
</evidence>
<dbReference type="Proteomes" id="UP001432251">
    <property type="component" value="Chromosome"/>
</dbReference>
<sequence>MTTTQEDGAGARPDAKDDTPGAQERKHETLYADLLALIDEGLDPHSPLPSERELMQRHSVSRMTVRRAMERLVQEGRVYRVQGAGTFVADPSTISKSLRLTSFSEDIRGRRMVPGSRLLLLERTPADLACARDLFVAPGTPVVHVERLRLADDEPMCLENAWLPEEVVPGLADSGELHSLYDWLDRSGAAPEQADQTIRATVVDPRQAELLGVPPQFPALQVERVTRDVRGRAVERAVSLYRADRYDYRLTITREPRP</sequence>
<protein>
    <submittedName>
        <fullName evidence="1">GntR family transcriptional regulator</fullName>
    </submittedName>
</protein>
<gene>
    <name evidence="1" type="ORF">V2W30_01465</name>
</gene>
<proteinExistence type="predicted"/>
<evidence type="ECO:0000313" key="2">
    <source>
        <dbReference type="Proteomes" id="UP001432251"/>
    </source>
</evidence>
<dbReference type="EMBL" id="CP146022">
    <property type="protein sequence ID" value="WWQ62164.1"/>
    <property type="molecule type" value="Genomic_DNA"/>
</dbReference>
<keyword evidence="2" id="KW-1185">Reference proteome</keyword>
<reference evidence="1" key="1">
    <citation type="journal article" date="2025" name="Int. J. Syst. Evol. Microbiol.">
        <title>Streptomyces citrinus sp. nov., with yellow diffusible pigment.</title>
        <authorList>
            <person name="He Y."/>
            <person name="Yang E."/>
            <person name="Xu J."/>
            <person name="Sun Y."/>
            <person name="Sun L."/>
        </authorList>
    </citation>
    <scope>NUCLEOTIDE SEQUENCE</scope>
    <source>
        <strain evidence="1">Q6</strain>
    </source>
</reference>
<accession>A0ACD5A5J9</accession>